<reference evidence="1 2" key="1">
    <citation type="submission" date="2013-01" db="EMBL/GenBank/DDBJ databases">
        <authorList>
            <person name="Harkins D.M."/>
            <person name="Durkin A.S."/>
            <person name="Brinkac L.M."/>
            <person name="Haft D.H."/>
            <person name="Selengut J.D."/>
            <person name="Sanka R."/>
            <person name="DePew J."/>
            <person name="Purushe J."/>
            <person name="Galloway R.L."/>
            <person name="Vinetz J.M."/>
            <person name="Sutton G.G."/>
            <person name="Nierman W.C."/>
            <person name="Fouts D.E."/>
        </authorList>
    </citation>
    <scope>NUCLEOTIDE SEQUENCE [LARGE SCALE GENOMIC DNA]</scope>
    <source>
        <strain evidence="1 2">79601</strain>
    </source>
</reference>
<name>M6CUL2_9LEPT</name>
<proteinExistence type="predicted"/>
<protein>
    <submittedName>
        <fullName evidence="1">Uncharacterized protein</fullName>
    </submittedName>
</protein>
<dbReference type="Proteomes" id="UP000011988">
    <property type="component" value="Unassembled WGS sequence"/>
</dbReference>
<organism evidence="1 2">
    <name type="scientific">Leptospira alstonii serovar Sichuan str. 79601</name>
    <dbReference type="NCBI Taxonomy" id="1218565"/>
    <lineage>
        <taxon>Bacteria</taxon>
        <taxon>Pseudomonadati</taxon>
        <taxon>Spirochaetota</taxon>
        <taxon>Spirochaetia</taxon>
        <taxon>Leptospirales</taxon>
        <taxon>Leptospiraceae</taxon>
        <taxon>Leptospira</taxon>
    </lineage>
</organism>
<accession>M6CUL2</accession>
<comment type="caution">
    <text evidence="1">The sequence shown here is derived from an EMBL/GenBank/DDBJ whole genome shotgun (WGS) entry which is preliminary data.</text>
</comment>
<sequence>MKNFNLTSDPYPLTPKTWELLYFSKRLSLCDFLSMSLKQIACM</sequence>
<gene>
    <name evidence="1" type="ORF">LEP1GSC194_3630</name>
</gene>
<dbReference type="AlphaFoldDB" id="M6CUL2"/>
<evidence type="ECO:0000313" key="2">
    <source>
        <dbReference type="Proteomes" id="UP000011988"/>
    </source>
</evidence>
<dbReference type="EMBL" id="ANIK01000035">
    <property type="protein sequence ID" value="EMJ95404.1"/>
    <property type="molecule type" value="Genomic_DNA"/>
</dbReference>
<evidence type="ECO:0000313" key="1">
    <source>
        <dbReference type="EMBL" id="EMJ95404.1"/>
    </source>
</evidence>